<dbReference type="Proteomes" id="UP000092931">
    <property type="component" value="Chromosome"/>
</dbReference>
<dbReference type="InterPro" id="IPR020103">
    <property type="entry name" value="PsdUridine_synth_cat_dom_sf"/>
</dbReference>
<dbReference type="Pfam" id="PF00849">
    <property type="entry name" value="PseudoU_synth_2"/>
    <property type="match status" value="1"/>
</dbReference>
<gene>
    <name evidence="7" type="ORF">CSTERLE_12000</name>
</gene>
<evidence type="ECO:0000256" key="3">
    <source>
        <dbReference type="ARBA" id="ARBA00023235"/>
    </source>
</evidence>
<dbReference type="InterPro" id="IPR050188">
    <property type="entry name" value="RluA_PseudoU_synthase"/>
</dbReference>
<dbReference type="GO" id="GO:0006396">
    <property type="term" value="P:RNA processing"/>
    <property type="evidence" value="ECO:0007669"/>
    <property type="project" value="UniProtKB-ARBA"/>
</dbReference>
<dbReference type="CDD" id="cd02869">
    <property type="entry name" value="PseudoU_synth_RluA_like"/>
    <property type="match status" value="1"/>
</dbReference>
<dbReference type="GO" id="GO:0001522">
    <property type="term" value="P:pseudouridine synthesis"/>
    <property type="evidence" value="ECO:0007669"/>
    <property type="project" value="InterPro"/>
</dbReference>
<comment type="catalytic activity">
    <reaction evidence="1">
        <text>a uridine in RNA = a pseudouridine in RNA</text>
        <dbReference type="Rhea" id="RHEA:48348"/>
        <dbReference type="Rhea" id="RHEA-COMP:12068"/>
        <dbReference type="Rhea" id="RHEA-COMP:12069"/>
        <dbReference type="ChEBI" id="CHEBI:65314"/>
        <dbReference type="ChEBI" id="CHEBI:65315"/>
    </reaction>
</comment>
<organism evidence="7 8">
    <name type="scientific">Thermoclostridium stercorarium subsp. leptospartum DSM 9219</name>
    <dbReference type="NCBI Taxonomy" id="1346611"/>
    <lineage>
        <taxon>Bacteria</taxon>
        <taxon>Bacillati</taxon>
        <taxon>Bacillota</taxon>
        <taxon>Clostridia</taxon>
        <taxon>Eubacteriales</taxon>
        <taxon>Oscillospiraceae</taxon>
        <taxon>Thermoclostridium</taxon>
    </lineage>
</organism>
<name>A0A1B1YN70_THEST</name>
<comment type="similarity">
    <text evidence="2">Belongs to the pseudouridine synthase RluA family.</text>
</comment>
<proteinExistence type="inferred from homology"/>
<protein>
    <recommendedName>
        <fullName evidence="4">RNA pseudouridylate synthase</fullName>
    </recommendedName>
    <alternativeName>
        <fullName evidence="5">RNA-uridine isomerase</fullName>
    </alternativeName>
</protein>
<dbReference type="PANTHER" id="PTHR21600:SF83">
    <property type="entry name" value="PSEUDOURIDYLATE SYNTHASE RPUSD4, MITOCHONDRIAL"/>
    <property type="match status" value="1"/>
</dbReference>
<dbReference type="EMBL" id="CP014673">
    <property type="protein sequence ID" value="ANX02241.1"/>
    <property type="molecule type" value="Genomic_DNA"/>
</dbReference>
<dbReference type="RefSeq" id="WP_065821076.1">
    <property type="nucleotide sequence ID" value="NZ_CP014673.1"/>
</dbReference>
<evidence type="ECO:0000256" key="2">
    <source>
        <dbReference type="ARBA" id="ARBA00010876"/>
    </source>
</evidence>
<keyword evidence="3" id="KW-0413">Isomerase</keyword>
<evidence type="ECO:0000313" key="8">
    <source>
        <dbReference type="Proteomes" id="UP000092931"/>
    </source>
</evidence>
<evidence type="ECO:0000256" key="1">
    <source>
        <dbReference type="ARBA" id="ARBA00000073"/>
    </source>
</evidence>
<dbReference type="AlphaFoldDB" id="A0A1B1YN70"/>
<dbReference type="GO" id="GO:0140098">
    <property type="term" value="F:catalytic activity, acting on RNA"/>
    <property type="evidence" value="ECO:0007669"/>
    <property type="project" value="UniProtKB-ARBA"/>
</dbReference>
<evidence type="ECO:0000259" key="6">
    <source>
        <dbReference type="Pfam" id="PF00849"/>
    </source>
</evidence>
<dbReference type="GO" id="GO:0003723">
    <property type="term" value="F:RNA binding"/>
    <property type="evidence" value="ECO:0007669"/>
    <property type="project" value="InterPro"/>
</dbReference>
<feature type="domain" description="Pseudouridine synthase RsuA/RluA-like" evidence="6">
    <location>
        <begin position="15"/>
        <end position="171"/>
    </location>
</feature>
<evidence type="ECO:0000313" key="7">
    <source>
        <dbReference type="EMBL" id="ANX02241.1"/>
    </source>
</evidence>
<sequence>MDVRNNFSVLYEDNHLLVVEKPPNIPVQADISGDPDLLSMLKNYIKEKYSKPGNVFLGLVHRLDRPVGGVMVFARTSKAASRLSEQIRSRKMQKTYLVVTEGSFETESGTLHNYLIKNRNENRVSVVPEGTPNSYEAVLHFDVIDRFDGMTLLKINLITGRPHQIRVQLSHNGHPVIGDAKYGKTGKNGFTDNLALWSYQLSFKLPVKDEILSFTSLPPACYPWTLFKLS</sequence>
<accession>A0A1B1YN70</accession>
<dbReference type="SUPFAM" id="SSF55120">
    <property type="entry name" value="Pseudouridine synthase"/>
    <property type="match status" value="1"/>
</dbReference>
<reference evidence="7 8" key="1">
    <citation type="submission" date="2016-02" db="EMBL/GenBank/DDBJ databases">
        <title>Comparison of Clostridium stercorarium subspecies using comparative genomics and transcriptomics.</title>
        <authorList>
            <person name="Schellenberg J."/>
            <person name="Thallinger G."/>
            <person name="Levin D.B."/>
            <person name="Zhang X."/>
            <person name="Alvare G."/>
            <person name="Fristensky B."/>
            <person name="Sparling R."/>
        </authorList>
    </citation>
    <scope>NUCLEOTIDE SEQUENCE [LARGE SCALE GENOMIC DNA]</scope>
    <source>
        <strain evidence="7 8">DSM 9219</strain>
    </source>
</reference>
<dbReference type="GO" id="GO:0009982">
    <property type="term" value="F:pseudouridine synthase activity"/>
    <property type="evidence" value="ECO:0007669"/>
    <property type="project" value="InterPro"/>
</dbReference>
<evidence type="ECO:0000256" key="4">
    <source>
        <dbReference type="ARBA" id="ARBA00031870"/>
    </source>
</evidence>
<dbReference type="InterPro" id="IPR006145">
    <property type="entry name" value="PsdUridine_synth_RsuA/RluA"/>
</dbReference>
<dbReference type="PANTHER" id="PTHR21600">
    <property type="entry name" value="MITOCHONDRIAL RNA PSEUDOURIDINE SYNTHASE"/>
    <property type="match status" value="1"/>
</dbReference>
<dbReference type="Gene3D" id="3.30.2350.10">
    <property type="entry name" value="Pseudouridine synthase"/>
    <property type="match status" value="1"/>
</dbReference>
<evidence type="ECO:0000256" key="5">
    <source>
        <dbReference type="ARBA" id="ARBA00033164"/>
    </source>
</evidence>